<gene>
    <name evidence="1" type="ORF">RWE15_17100</name>
</gene>
<comment type="caution">
    <text evidence="1">The sequence shown here is derived from an EMBL/GenBank/DDBJ whole genome shotgun (WGS) entry which is preliminary data.</text>
</comment>
<dbReference type="Proteomes" id="UP001281447">
    <property type="component" value="Unassembled WGS sequence"/>
</dbReference>
<reference evidence="1 2" key="1">
    <citation type="submission" date="2023-10" db="EMBL/GenBank/DDBJ databases">
        <title>Virgibacillus halophilus 5B73C genome.</title>
        <authorList>
            <person name="Miliotis G."/>
            <person name="Sengupta P."/>
            <person name="Hameed A."/>
            <person name="Chuvochina M."/>
            <person name="Mcdonagh F."/>
            <person name="Simpson A.C."/>
            <person name="Singh N.K."/>
            <person name="Rekha P.D."/>
            <person name="Raman K."/>
            <person name="Hugenholtz P."/>
            <person name="Venkateswaran K."/>
        </authorList>
    </citation>
    <scope>NUCLEOTIDE SEQUENCE [LARGE SCALE GENOMIC DNA]</scope>
    <source>
        <strain evidence="1 2">5B73C</strain>
    </source>
</reference>
<evidence type="ECO:0000313" key="1">
    <source>
        <dbReference type="EMBL" id="MDY0395810.1"/>
    </source>
</evidence>
<keyword evidence="2" id="KW-1185">Reference proteome</keyword>
<name>A0ABU5C8Z0_9BACI</name>
<sequence length="40" mass="4415">MRITMKLKKCNMKNMPITDDTDVNNEACSILCNALNANAA</sequence>
<evidence type="ECO:0000313" key="2">
    <source>
        <dbReference type="Proteomes" id="UP001281447"/>
    </source>
</evidence>
<dbReference type="EMBL" id="JAWDIP010000003">
    <property type="protein sequence ID" value="MDY0395810.1"/>
    <property type="molecule type" value="Genomic_DNA"/>
</dbReference>
<organism evidence="1 2">
    <name type="scientific">Tigheibacillus halophilus</name>
    <dbReference type="NCBI Taxonomy" id="361280"/>
    <lineage>
        <taxon>Bacteria</taxon>
        <taxon>Bacillati</taxon>
        <taxon>Bacillota</taxon>
        <taxon>Bacilli</taxon>
        <taxon>Bacillales</taxon>
        <taxon>Bacillaceae</taxon>
        <taxon>Tigheibacillus</taxon>
    </lineage>
</organism>
<accession>A0ABU5C8Z0</accession>
<proteinExistence type="predicted"/>
<protein>
    <submittedName>
        <fullName evidence="1">Uncharacterized protein</fullName>
    </submittedName>
</protein>